<keyword evidence="4" id="KW-0963">Cytoplasm</keyword>
<feature type="modified residue" description="N5-methylglutamine" evidence="4">
    <location>
        <position position="250"/>
    </location>
</feature>
<evidence type="ECO:0000259" key="7">
    <source>
        <dbReference type="PROSITE" id="PS00745"/>
    </source>
</evidence>
<dbReference type="OrthoDB" id="9806673at2"/>
<dbReference type="Pfam" id="PF00472">
    <property type="entry name" value="RF-1"/>
    <property type="match status" value="1"/>
</dbReference>
<dbReference type="PANTHER" id="PTHR43116">
    <property type="entry name" value="PEPTIDE CHAIN RELEASE FACTOR 2"/>
    <property type="match status" value="1"/>
</dbReference>
<comment type="PTM">
    <text evidence="4">Methylated by PrmC. Methylation increases the termination efficiency of RF2.</text>
</comment>
<feature type="domain" description="Prokaryotic-type class I peptide chain release factors" evidence="7">
    <location>
        <begin position="243"/>
        <end position="259"/>
    </location>
</feature>
<dbReference type="InterPro" id="IPR004374">
    <property type="entry name" value="PrfB"/>
</dbReference>
<comment type="function">
    <text evidence="4">Peptide chain release factor 2 directs the termination of translation in response to the peptide chain termination codons UGA and UAA.</text>
</comment>
<dbReference type="FunFam" id="3.30.160.20:FF:000010">
    <property type="entry name" value="Peptide chain release factor 2"/>
    <property type="match status" value="1"/>
</dbReference>
<keyword evidence="9" id="KW-1185">Reference proteome</keyword>
<dbReference type="Pfam" id="PF03462">
    <property type="entry name" value="PCRF"/>
    <property type="match status" value="1"/>
</dbReference>
<proteinExistence type="inferred from homology"/>
<dbReference type="InterPro" id="IPR005139">
    <property type="entry name" value="PCRF"/>
</dbReference>
<keyword evidence="3 4" id="KW-0648">Protein biosynthesis</keyword>
<reference evidence="9" key="1">
    <citation type="submission" date="2017-09" db="EMBL/GenBank/DDBJ databases">
        <authorList>
            <person name="Varghese N."/>
            <person name="Submissions S."/>
        </authorList>
    </citation>
    <scope>NUCLEOTIDE SEQUENCE [LARGE SCALE GENOMIC DNA]</scope>
    <source>
        <strain evidence="9">DSM 15103</strain>
    </source>
</reference>
<dbReference type="GO" id="GO:0016149">
    <property type="term" value="F:translation release factor activity, codon specific"/>
    <property type="evidence" value="ECO:0007669"/>
    <property type="project" value="UniProtKB-UniRule"/>
</dbReference>
<sequence>MILELKEKLNELSNRFKNIKDIMKPDELEKELKRLDEEMGKPDFWNDQKKAQEIASRRNSIANKLEEIRSVEKRLNDIDEYIQLLEMEYDEDTEKELKEEIENVEKEINRLETASLLSEEYDFKNAILTLQAGSGGVEACDWTEMLLRMYLRWAEKNGFEIEMVDYQPDDVAGIKSATVIVKGPYAYGYLKGEQGVHRLVRISPFDANKRRHTSFSAVSVIPEIGEEVKVEIKEEDLRIDTFRASGAGGQHVNTTDSAVRIVHIPTGITVSCQSERSQIQNRAKALQMLKAKLYQYELEKQKEKQKELEGEKKDISWGSQIRSYVFQPYQMVKDLRTGFETGNIEAVMDGEIDGFIESYLKWRATEKQQN</sequence>
<dbReference type="AlphaFoldDB" id="A0A285NA24"/>
<dbReference type="Gene3D" id="3.30.160.20">
    <property type="match status" value="1"/>
</dbReference>
<organism evidence="8 9">
    <name type="scientific">Persephonella hydrogeniphila</name>
    <dbReference type="NCBI Taxonomy" id="198703"/>
    <lineage>
        <taxon>Bacteria</taxon>
        <taxon>Pseudomonadati</taxon>
        <taxon>Aquificota</taxon>
        <taxon>Aquificia</taxon>
        <taxon>Aquificales</taxon>
        <taxon>Hydrogenothermaceae</taxon>
        <taxon>Persephonella</taxon>
    </lineage>
</organism>
<evidence type="ECO:0000256" key="5">
    <source>
        <dbReference type="NCBIfam" id="TIGR00020"/>
    </source>
</evidence>
<dbReference type="Gene3D" id="1.20.58.410">
    <property type="entry name" value="Release factor"/>
    <property type="match status" value="1"/>
</dbReference>
<comment type="subcellular location">
    <subcellularLocation>
        <location evidence="4">Cytoplasm</location>
    </subcellularLocation>
</comment>
<comment type="similarity">
    <text evidence="1 4">Belongs to the prokaryotic/mitochondrial release factor family.</text>
</comment>
<protein>
    <recommendedName>
        <fullName evidence="4 5">Peptide chain release factor 2</fullName>
        <shortName evidence="4">RF-2</shortName>
    </recommendedName>
</protein>
<evidence type="ECO:0000256" key="3">
    <source>
        <dbReference type="ARBA" id="ARBA00022917"/>
    </source>
</evidence>
<evidence type="ECO:0000256" key="2">
    <source>
        <dbReference type="ARBA" id="ARBA00022481"/>
    </source>
</evidence>
<gene>
    <name evidence="4" type="primary">prfB</name>
    <name evidence="8" type="ORF">SAMN06265182_0635</name>
</gene>
<evidence type="ECO:0000313" key="9">
    <source>
        <dbReference type="Proteomes" id="UP000219036"/>
    </source>
</evidence>
<feature type="coiled-coil region" evidence="6">
    <location>
        <begin position="68"/>
        <end position="114"/>
    </location>
</feature>
<evidence type="ECO:0000256" key="4">
    <source>
        <dbReference type="HAMAP-Rule" id="MF_00094"/>
    </source>
</evidence>
<dbReference type="Gene3D" id="3.30.70.1660">
    <property type="match status" value="1"/>
</dbReference>
<dbReference type="HAMAP" id="MF_00094">
    <property type="entry name" value="Rel_fac_2"/>
    <property type="match status" value="1"/>
</dbReference>
<dbReference type="NCBIfam" id="TIGR00020">
    <property type="entry name" value="prfB"/>
    <property type="match status" value="1"/>
</dbReference>
<accession>A0A285NA24</accession>
<keyword evidence="2 4" id="KW-0488">Methylation</keyword>
<dbReference type="InterPro" id="IPR045853">
    <property type="entry name" value="Pep_chain_release_fac_I_sf"/>
</dbReference>
<dbReference type="SMART" id="SM00937">
    <property type="entry name" value="PCRF"/>
    <property type="match status" value="1"/>
</dbReference>
<dbReference type="EMBL" id="OBEI01000002">
    <property type="protein sequence ID" value="SNZ06315.1"/>
    <property type="molecule type" value="Genomic_DNA"/>
</dbReference>
<evidence type="ECO:0000256" key="1">
    <source>
        <dbReference type="ARBA" id="ARBA00010835"/>
    </source>
</evidence>
<evidence type="ECO:0000313" key="8">
    <source>
        <dbReference type="EMBL" id="SNZ06315.1"/>
    </source>
</evidence>
<dbReference type="GO" id="GO:0005737">
    <property type="term" value="C:cytoplasm"/>
    <property type="evidence" value="ECO:0007669"/>
    <property type="project" value="UniProtKB-SubCell"/>
</dbReference>
<dbReference type="PANTHER" id="PTHR43116:SF3">
    <property type="entry name" value="CLASS I PEPTIDE CHAIN RELEASE FACTOR"/>
    <property type="match status" value="1"/>
</dbReference>
<name>A0A285NA24_9AQUI</name>
<evidence type="ECO:0000256" key="6">
    <source>
        <dbReference type="SAM" id="Coils"/>
    </source>
</evidence>
<dbReference type="RefSeq" id="WP_096999822.1">
    <property type="nucleotide sequence ID" value="NZ_OBEI01000002.1"/>
</dbReference>
<dbReference type="Proteomes" id="UP000219036">
    <property type="component" value="Unassembled WGS sequence"/>
</dbReference>
<dbReference type="InterPro" id="IPR000352">
    <property type="entry name" value="Pep_chain_release_fac_I"/>
</dbReference>
<dbReference type="SUPFAM" id="SSF75620">
    <property type="entry name" value="Release factor"/>
    <property type="match status" value="1"/>
</dbReference>
<keyword evidence="6" id="KW-0175">Coiled coil</keyword>
<dbReference type="PROSITE" id="PS00745">
    <property type="entry name" value="RF_PROK_I"/>
    <property type="match status" value="1"/>
</dbReference>